<comment type="caution">
    <text evidence="1">The sequence shown here is derived from an EMBL/GenBank/DDBJ whole genome shotgun (WGS) entry which is preliminary data.</text>
</comment>
<reference evidence="1 2" key="1">
    <citation type="journal article" date="2023" name="Mol. Phylogenet. Evol.">
        <title>Genome-scale phylogeny and comparative genomics of the fungal order Sordariales.</title>
        <authorList>
            <person name="Hensen N."/>
            <person name="Bonometti L."/>
            <person name="Westerberg I."/>
            <person name="Brannstrom I.O."/>
            <person name="Guillou S."/>
            <person name="Cros-Aarteil S."/>
            <person name="Calhoun S."/>
            <person name="Haridas S."/>
            <person name="Kuo A."/>
            <person name="Mondo S."/>
            <person name="Pangilinan J."/>
            <person name="Riley R."/>
            <person name="LaButti K."/>
            <person name="Andreopoulos B."/>
            <person name="Lipzen A."/>
            <person name="Chen C."/>
            <person name="Yan M."/>
            <person name="Daum C."/>
            <person name="Ng V."/>
            <person name="Clum A."/>
            <person name="Steindorff A."/>
            <person name="Ohm R.A."/>
            <person name="Martin F."/>
            <person name="Silar P."/>
            <person name="Natvig D.O."/>
            <person name="Lalanne C."/>
            <person name="Gautier V."/>
            <person name="Ament-Velasquez S.L."/>
            <person name="Kruys A."/>
            <person name="Hutchinson M.I."/>
            <person name="Powell A.J."/>
            <person name="Barry K."/>
            <person name="Miller A.N."/>
            <person name="Grigoriev I.V."/>
            <person name="Debuchy R."/>
            <person name="Gladieux P."/>
            <person name="Hiltunen Thoren M."/>
            <person name="Johannesson H."/>
        </authorList>
    </citation>
    <scope>NUCLEOTIDE SEQUENCE [LARGE SCALE GENOMIC DNA]</scope>
    <source>
        <strain evidence="1 2">FGSC 10403</strain>
    </source>
</reference>
<dbReference type="EMBL" id="JAULSX010000004">
    <property type="protein sequence ID" value="KAK3492384.1"/>
    <property type="molecule type" value="Genomic_DNA"/>
</dbReference>
<dbReference type="Proteomes" id="UP001285908">
    <property type="component" value="Unassembled WGS sequence"/>
</dbReference>
<dbReference type="GeneID" id="87876532"/>
<name>A0AAJ0I7H2_9PEZI</name>
<protein>
    <submittedName>
        <fullName evidence="1">Uncharacterized protein</fullName>
    </submittedName>
</protein>
<proteinExistence type="predicted"/>
<accession>A0AAJ0I7H2</accession>
<sequence>MLRLSIQAEGYRIAYPYWIEQVNSGEPPNELVRQQLRSVQKPQAPKAVHTRNHRELMEKRWENEGPLGPDGQLHSSVLFLFVAGWSMGHDVMSELRSCQDHLA</sequence>
<organism evidence="1 2">
    <name type="scientific">Neurospora hispaniola</name>
    <dbReference type="NCBI Taxonomy" id="588809"/>
    <lineage>
        <taxon>Eukaryota</taxon>
        <taxon>Fungi</taxon>
        <taxon>Dikarya</taxon>
        <taxon>Ascomycota</taxon>
        <taxon>Pezizomycotina</taxon>
        <taxon>Sordariomycetes</taxon>
        <taxon>Sordariomycetidae</taxon>
        <taxon>Sordariales</taxon>
        <taxon>Sordariaceae</taxon>
        <taxon>Neurospora</taxon>
    </lineage>
</organism>
<dbReference type="RefSeq" id="XP_062692842.1">
    <property type="nucleotide sequence ID" value="XM_062838910.1"/>
</dbReference>
<evidence type="ECO:0000313" key="1">
    <source>
        <dbReference type="EMBL" id="KAK3492384.1"/>
    </source>
</evidence>
<evidence type="ECO:0000313" key="2">
    <source>
        <dbReference type="Proteomes" id="UP001285908"/>
    </source>
</evidence>
<gene>
    <name evidence="1" type="ORF">B0T23DRAFT_404467</name>
</gene>
<dbReference type="AlphaFoldDB" id="A0AAJ0I7H2"/>
<keyword evidence="2" id="KW-1185">Reference proteome</keyword>